<reference evidence="2" key="1">
    <citation type="journal article" date="2010" name="Gene">
        <title>Isolation of the lysolipin gene cluster of Streptomyces tendae Tu 4042.</title>
        <authorList>
            <person name="Lopez P."/>
            <person name="Hornung A."/>
            <person name="Welzel K."/>
            <person name="Unsin C."/>
            <person name="Wohlleben W."/>
            <person name="Weber T."/>
            <person name="Pelzer S."/>
        </authorList>
    </citation>
    <scope>NUCLEOTIDE SEQUENCE</scope>
    <source>
        <strain evidence="2">Tu 4042</strain>
    </source>
</reference>
<evidence type="ECO:0000259" key="1">
    <source>
        <dbReference type="Pfam" id="PF00296"/>
    </source>
</evidence>
<dbReference type="PANTHER" id="PTHR30011">
    <property type="entry name" value="ALKANESULFONATE MONOOXYGENASE-RELATED"/>
    <property type="match status" value="1"/>
</dbReference>
<sequence length="284" mass="29758">MDISIGLPTTVPGVNGPDLLEFARRADQAGFTSLCTIDRLVHDGYEPLAALSAAAAVTSRIRLASTVLLAAYRGSPALLAKQLATVDHLSGGRLTVGLAAGDRRDDFHAAGARFSRRGRLLDTAVEEIRAVWAGRGPVPGIGPRPPRGGPPLLFGGHSPAAMRRAARFGAGWISGGSSGTAYRDLVARARTIWADEGRTEPLRVVSLAYVSLGADGRGHAERYLRAYYAYIGAKAEQAVARAITTEDRLREAIAGYADAGCDELVLFPCCGAAQQADLIAGALP</sequence>
<dbReference type="EMBL" id="AM492533">
    <property type="protein sequence ID" value="CAM34366.1"/>
    <property type="molecule type" value="Genomic_DNA"/>
</dbReference>
<gene>
    <name evidence="2" type="primary">llpZII</name>
</gene>
<dbReference type="SUPFAM" id="SSF51679">
    <property type="entry name" value="Bacterial luciferase-like"/>
    <property type="match status" value="1"/>
</dbReference>
<dbReference type="PANTHER" id="PTHR30011:SF32">
    <property type="entry name" value="CONSERVED PROTEIN"/>
    <property type="match status" value="1"/>
</dbReference>
<dbReference type="InterPro" id="IPR011251">
    <property type="entry name" value="Luciferase-like_dom"/>
</dbReference>
<proteinExistence type="predicted"/>
<dbReference type="InterPro" id="IPR036661">
    <property type="entry name" value="Luciferase-like_sf"/>
</dbReference>
<accession>A7DWL0</accession>
<name>A7DWL0_STRTE</name>
<feature type="domain" description="Luciferase-like" evidence="1">
    <location>
        <begin position="16"/>
        <end position="267"/>
    </location>
</feature>
<organism evidence="2">
    <name type="scientific">Streptomyces tendae</name>
    <dbReference type="NCBI Taxonomy" id="1932"/>
    <lineage>
        <taxon>Bacteria</taxon>
        <taxon>Bacillati</taxon>
        <taxon>Actinomycetota</taxon>
        <taxon>Actinomycetes</taxon>
        <taxon>Kitasatosporales</taxon>
        <taxon>Streptomycetaceae</taxon>
        <taxon>Streptomyces</taxon>
    </lineage>
</organism>
<dbReference type="InterPro" id="IPR051260">
    <property type="entry name" value="Diverse_substr_monoxygenases"/>
</dbReference>
<dbReference type="AlphaFoldDB" id="A7DWL0"/>
<protein>
    <submittedName>
        <fullName evidence="2">Putative F420-dependend reductase</fullName>
    </submittedName>
</protein>
<evidence type="ECO:0000313" key="2">
    <source>
        <dbReference type="EMBL" id="CAM34366.1"/>
    </source>
</evidence>
<dbReference type="Pfam" id="PF00296">
    <property type="entry name" value="Bac_luciferase"/>
    <property type="match status" value="1"/>
</dbReference>
<dbReference type="GO" id="GO:0016705">
    <property type="term" value="F:oxidoreductase activity, acting on paired donors, with incorporation or reduction of molecular oxygen"/>
    <property type="evidence" value="ECO:0007669"/>
    <property type="project" value="InterPro"/>
</dbReference>
<dbReference type="Gene3D" id="3.20.20.30">
    <property type="entry name" value="Luciferase-like domain"/>
    <property type="match status" value="1"/>
</dbReference>
<dbReference type="SMR" id="A7DWL0"/>